<dbReference type="PATRIC" id="fig|1239307.3.peg.921"/>
<dbReference type="Proteomes" id="UP000019028">
    <property type="component" value="Chromosome"/>
</dbReference>
<reference evidence="2 3" key="1">
    <citation type="journal article" date="2014" name="Genome Biol. Evol.">
        <title>Genome degeneration and adaptation in a nascent stage of symbiosis.</title>
        <authorList>
            <person name="Oakeson K.F."/>
            <person name="Gil R."/>
            <person name="Clayton A.L."/>
            <person name="Dunn D.M."/>
            <person name="von Niederhausern A.C."/>
            <person name="Hamil C."/>
            <person name="Aoyagi A."/>
            <person name="Duval B."/>
            <person name="Baca A."/>
            <person name="Silva F.J."/>
            <person name="Vallier A."/>
            <person name="Jackson D.G."/>
            <person name="Latorre A."/>
            <person name="Weiss R.B."/>
            <person name="Heddi A."/>
            <person name="Moya A."/>
            <person name="Dale C."/>
        </authorList>
    </citation>
    <scope>NUCLEOTIDE SEQUENCE [LARGE SCALE GENOMIC DNA]</scope>
    <source>
        <strain evidence="2 3">HS1</strain>
    </source>
</reference>
<protein>
    <recommendedName>
        <fullName evidence="4">DUF2509 family protein</fullName>
    </recommendedName>
</protein>
<dbReference type="EMBL" id="CP006569">
    <property type="protein sequence ID" value="AHF75941.1"/>
    <property type="molecule type" value="Genomic_DNA"/>
</dbReference>
<feature type="region of interest" description="Disordered" evidence="1">
    <location>
        <begin position="129"/>
        <end position="152"/>
    </location>
</feature>
<keyword evidence="3" id="KW-1185">Reference proteome</keyword>
<evidence type="ECO:0000313" key="3">
    <source>
        <dbReference type="Proteomes" id="UP000019028"/>
    </source>
</evidence>
<dbReference type="InterPro" id="IPR019652">
    <property type="entry name" value="DUF2509"/>
</dbReference>
<evidence type="ECO:0008006" key="4">
    <source>
        <dbReference type="Google" id="ProtNLM"/>
    </source>
</evidence>
<evidence type="ECO:0000313" key="2">
    <source>
        <dbReference type="EMBL" id="AHF75941.1"/>
    </source>
</evidence>
<dbReference type="RefSeq" id="WP_025421074.1">
    <property type="nucleotide sequence ID" value="NZ_CP006569.1"/>
</dbReference>
<sequence length="177" mass="19154">MSRERGSGSVLALALLSGFCLLAMLSWQRALQVSLELARAQRHYLQAFHQAESSLAWGLSQHWPARHGECRQHPTAPLRVCLQVSGRGYGWLLRGEGGGTMLAPPLRHYRRVTLHLAVAPAAEDPVAAACPTAPRDPAGVEPPPAPAASLAEGASPDRVRGYFLRARHDGWLDFDPG</sequence>
<dbReference type="AlphaFoldDB" id="W0HQ42"/>
<feature type="compositionally biased region" description="Low complexity" evidence="1">
    <location>
        <begin position="129"/>
        <end position="139"/>
    </location>
</feature>
<dbReference type="HOGENOM" id="CLU_1529884_0_0_6"/>
<dbReference type="OrthoDB" id="7059963at2"/>
<gene>
    <name evidence="2" type="ORF">Sant_0858</name>
</gene>
<name>W0HQ42_9GAMM</name>
<evidence type="ECO:0000256" key="1">
    <source>
        <dbReference type="SAM" id="MobiDB-lite"/>
    </source>
</evidence>
<dbReference type="Pfam" id="PF10713">
    <property type="entry name" value="DUF2509"/>
    <property type="match status" value="1"/>
</dbReference>
<proteinExistence type="predicted"/>
<accession>W0HQ42</accession>
<dbReference type="KEGG" id="sod:Sant_0858"/>
<organism evidence="2 3">
    <name type="scientific">Sodalis praecaptivus</name>
    <dbReference type="NCBI Taxonomy" id="1239307"/>
    <lineage>
        <taxon>Bacteria</taxon>
        <taxon>Pseudomonadati</taxon>
        <taxon>Pseudomonadota</taxon>
        <taxon>Gammaproteobacteria</taxon>
        <taxon>Enterobacterales</taxon>
        <taxon>Bruguierivoracaceae</taxon>
        <taxon>Sodalis</taxon>
    </lineage>
</organism>